<evidence type="ECO:0000259" key="3">
    <source>
        <dbReference type="Pfam" id="PF07593"/>
    </source>
</evidence>
<dbReference type="InterPro" id="IPR027039">
    <property type="entry name" value="Crtac1"/>
</dbReference>
<dbReference type="SUPFAM" id="SSF69318">
    <property type="entry name" value="Integrin alpha N-terminal domain"/>
    <property type="match status" value="2"/>
</dbReference>
<dbReference type="InterPro" id="IPR028994">
    <property type="entry name" value="Integrin_alpha_N"/>
</dbReference>
<gene>
    <name evidence="4" type="ORF">K6T82_03830</name>
</gene>
<name>A0A9X1KNP8_9FLAO</name>
<evidence type="ECO:0000256" key="1">
    <source>
        <dbReference type="ARBA" id="ARBA00022729"/>
    </source>
</evidence>
<dbReference type="Pfam" id="PF07593">
    <property type="entry name" value="UnbV_ASPIC"/>
    <property type="match status" value="1"/>
</dbReference>
<proteinExistence type="predicted"/>
<organism evidence="4 5">
    <name type="scientific">Flavobacterium potami</name>
    <dbReference type="NCBI Taxonomy" id="2872310"/>
    <lineage>
        <taxon>Bacteria</taxon>
        <taxon>Pseudomonadati</taxon>
        <taxon>Bacteroidota</taxon>
        <taxon>Flavobacteriia</taxon>
        <taxon>Flavobacteriales</taxon>
        <taxon>Flavobacteriaceae</taxon>
        <taxon>Flavobacterium</taxon>
    </lineage>
</organism>
<dbReference type="Gene3D" id="2.130.10.130">
    <property type="entry name" value="Integrin alpha, N-terminal"/>
    <property type="match status" value="2"/>
</dbReference>
<dbReference type="Proteomes" id="UP001139366">
    <property type="component" value="Unassembled WGS sequence"/>
</dbReference>
<dbReference type="EMBL" id="JAINUY010000001">
    <property type="protein sequence ID" value="MBZ4033880.1"/>
    <property type="molecule type" value="Genomic_DNA"/>
</dbReference>
<dbReference type="InterPro" id="IPR013517">
    <property type="entry name" value="FG-GAP"/>
</dbReference>
<dbReference type="PANTHER" id="PTHR16026">
    <property type="entry name" value="CARTILAGE ACIDIC PROTEIN 1"/>
    <property type="match status" value="1"/>
</dbReference>
<evidence type="ECO:0000256" key="2">
    <source>
        <dbReference type="SAM" id="SignalP"/>
    </source>
</evidence>
<feature type="signal peptide" evidence="2">
    <location>
        <begin position="1"/>
        <end position="27"/>
    </location>
</feature>
<dbReference type="PANTHER" id="PTHR16026:SF0">
    <property type="entry name" value="CARTILAGE ACIDIC PROTEIN 1"/>
    <property type="match status" value="1"/>
</dbReference>
<keyword evidence="5" id="KW-1185">Reference proteome</keyword>
<reference evidence="4 5" key="1">
    <citation type="journal article" date="2023" name="Antonie Van Leeuwenhoek">
        <title>Flavobacterium potami sp. nov., a multi-metal resistance genes harbouring bacterium isolated from shallow river silt.</title>
        <authorList>
            <person name="Li S."/>
            <person name="Mao S."/>
            <person name="Mu W."/>
            <person name="Guo B."/>
            <person name="Li C."/>
            <person name="Zhu Q."/>
            <person name="Hou X."/>
            <person name="Zhao Y."/>
            <person name="Wei S."/>
            <person name="Liu H."/>
            <person name="Liu A."/>
        </authorList>
    </citation>
    <scope>NUCLEOTIDE SEQUENCE [LARGE SCALE GENOMIC DNA]</scope>
    <source>
        <strain evidence="4 5">17A</strain>
    </source>
</reference>
<dbReference type="InterPro" id="IPR011519">
    <property type="entry name" value="UnbV_ASPIC"/>
</dbReference>
<comment type="caution">
    <text evidence="4">The sequence shown here is derived from an EMBL/GenBank/DDBJ whole genome shotgun (WGS) entry which is preliminary data.</text>
</comment>
<sequence>MKFINLTHQTLLTLTLSLLLNSCSSTTNQTLKTPIAVHNEPVEIQYTVEGKTERIVHLKVDSKNNYSNLSLVCDSQILVDNIDIPNAGIVTVNALVDFKTEGEKKIKILKQGGEITLLDIKFNATDIPAIPQFKDISDESGLKTEYTWKYGGPSVGDLNNDGLYDFVLNNHDKVPAKLFWNLGNNKVQEHSEILKQWDIHGSAVGDYDNDGDVDIIIAQGGGNGTDPQPPHLLRNDNGKFTEVSIEAGITHGSRGRAVRWIDMDLDGDLDLLLINAEGINSSSGSQQIIYTNIGNGHFKIAHSKAIEGANAERVLVTDINGDQKDDLILFSPISVWVGNGDLTFTDVTKQWVPENLQKTDLITGACEIDIDNDGDMDIYLSRGKPSYEIANKSLDYNPITKRMDMRDEGNKGITSIDFEAPGHITLSGIFLWYRMYNDGFPLHLGASKKEILDVQEKDTIKVTPEMAKGWPNERKENGWYLGYLGNNKWRLESVRNGNIYWEIRISIDGVQSVHPEWTPQNRNVQDVLFRNDNNHFTDVTTKWNVPLGGNNQGVVAADFNNDSHIDLFVYRFGFLKSSVSDWLLLNNGKGQFETTTLHNAHDPNDPGHGDMGQAFDFNLDGNIDLLNGSDNYGKWYLYDNSLIQNKNYVLVRVNYSDLHHIDPMSATVTVTTPSKSYTKRVGSSGEVFSQSLLNTVHFGLGDDETIKSITVRWRNGETYTAKNLKVNQVYTTP</sequence>
<evidence type="ECO:0000313" key="5">
    <source>
        <dbReference type="Proteomes" id="UP001139366"/>
    </source>
</evidence>
<protein>
    <submittedName>
        <fullName evidence="4">CRTAC1 family protein</fullName>
    </submittedName>
</protein>
<keyword evidence="1 2" id="KW-0732">Signal</keyword>
<dbReference type="AlphaFoldDB" id="A0A9X1KNP8"/>
<dbReference type="Pfam" id="PF13517">
    <property type="entry name" value="FG-GAP_3"/>
    <property type="match status" value="3"/>
</dbReference>
<feature type="domain" description="ASPIC/UnbV" evidence="3">
    <location>
        <begin position="666"/>
        <end position="731"/>
    </location>
</feature>
<evidence type="ECO:0000313" key="4">
    <source>
        <dbReference type="EMBL" id="MBZ4033880.1"/>
    </source>
</evidence>
<feature type="chain" id="PRO_5040732031" evidence="2">
    <location>
        <begin position="28"/>
        <end position="733"/>
    </location>
</feature>
<dbReference type="RefSeq" id="WP_223704653.1">
    <property type="nucleotide sequence ID" value="NZ_JAINUY010000001.1"/>
</dbReference>
<accession>A0A9X1KNP8</accession>